<evidence type="ECO:0000313" key="9">
    <source>
        <dbReference type="Proteomes" id="UP000238196"/>
    </source>
</evidence>
<keyword evidence="6" id="KW-0472">Membrane</keyword>
<keyword evidence="6" id="KW-0997">Cell inner membrane</keyword>
<dbReference type="HAMAP" id="MF_00479">
    <property type="entry name" value="RsxG_RnfG"/>
    <property type="match status" value="1"/>
</dbReference>
<dbReference type="GO" id="GO:0009055">
    <property type="term" value="F:electron transfer activity"/>
    <property type="evidence" value="ECO:0007669"/>
    <property type="project" value="InterPro"/>
</dbReference>
<dbReference type="EC" id="7.-.-.-" evidence="6"/>
<keyword evidence="4 6" id="KW-0288">FMN</keyword>
<comment type="cofactor">
    <cofactor evidence="6">
        <name>FMN</name>
        <dbReference type="ChEBI" id="CHEBI:58210"/>
    </cofactor>
</comment>
<keyword evidence="6" id="KW-1133">Transmembrane helix</keyword>
<evidence type="ECO:0000256" key="1">
    <source>
        <dbReference type="ARBA" id="ARBA00022448"/>
    </source>
</evidence>
<keyword evidence="6" id="KW-1278">Translocase</keyword>
<comment type="subunit">
    <text evidence="6">The complex is composed of six subunits: RnfA, RnfB, RnfC, RnfD, RnfE and RnfG.</text>
</comment>
<evidence type="ECO:0000256" key="5">
    <source>
        <dbReference type="ARBA" id="ARBA00022982"/>
    </source>
</evidence>
<dbReference type="Pfam" id="PF04205">
    <property type="entry name" value="FMN_bind"/>
    <property type="match status" value="1"/>
</dbReference>
<dbReference type="NCBIfam" id="NF002519">
    <property type="entry name" value="PRK01908.1"/>
    <property type="match status" value="1"/>
</dbReference>
<evidence type="ECO:0000256" key="4">
    <source>
        <dbReference type="ARBA" id="ARBA00022643"/>
    </source>
</evidence>
<evidence type="ECO:0000256" key="3">
    <source>
        <dbReference type="ARBA" id="ARBA00022630"/>
    </source>
</evidence>
<dbReference type="InterPro" id="IPR010209">
    <property type="entry name" value="Ion_transpt_RnfG/RsxG"/>
</dbReference>
<dbReference type="SMART" id="SM00900">
    <property type="entry name" value="FMN_bind"/>
    <property type="match status" value="1"/>
</dbReference>
<feature type="modified residue" description="FMN phosphoryl threonine" evidence="6">
    <location>
        <position position="176"/>
    </location>
</feature>
<dbReference type="InterPro" id="IPR007329">
    <property type="entry name" value="FMN-bd"/>
</dbReference>
<dbReference type="PANTHER" id="PTHR36118:SF1">
    <property type="entry name" value="ION-TRANSLOCATING OXIDOREDUCTASE COMPLEX SUBUNIT G"/>
    <property type="match status" value="1"/>
</dbReference>
<evidence type="ECO:0000256" key="6">
    <source>
        <dbReference type="HAMAP-Rule" id="MF_00479"/>
    </source>
</evidence>
<evidence type="ECO:0000259" key="7">
    <source>
        <dbReference type="SMART" id="SM00900"/>
    </source>
</evidence>
<feature type="domain" description="FMN-binding" evidence="7">
    <location>
        <begin position="101"/>
        <end position="193"/>
    </location>
</feature>
<accession>A0A2S5KNP8</accession>
<keyword evidence="6" id="KW-1003">Cell membrane</keyword>
<dbReference type="AlphaFoldDB" id="A0A2S5KNP8"/>
<dbReference type="GO" id="GO:0005886">
    <property type="term" value="C:plasma membrane"/>
    <property type="evidence" value="ECO:0007669"/>
    <property type="project" value="UniProtKB-SubCell"/>
</dbReference>
<keyword evidence="2 6" id="KW-0597">Phosphoprotein</keyword>
<comment type="function">
    <text evidence="6">Part of a membrane-bound complex that couples electron transfer with translocation of ions across the membrane.</text>
</comment>
<gene>
    <name evidence="6" type="primary">rnfG</name>
    <name evidence="8" type="ORF">C4K68_16030</name>
</gene>
<dbReference type="GO" id="GO:0010181">
    <property type="term" value="F:FMN binding"/>
    <property type="evidence" value="ECO:0007669"/>
    <property type="project" value="InterPro"/>
</dbReference>
<evidence type="ECO:0000313" key="8">
    <source>
        <dbReference type="EMBL" id="PPC76293.1"/>
    </source>
</evidence>
<proteinExistence type="inferred from homology"/>
<dbReference type="EMBL" id="PRLP01000054">
    <property type="protein sequence ID" value="PPC76293.1"/>
    <property type="molecule type" value="Genomic_DNA"/>
</dbReference>
<comment type="caution">
    <text evidence="8">The sequence shown here is derived from an EMBL/GenBank/DDBJ whole genome shotgun (WGS) entry which is preliminary data.</text>
</comment>
<comment type="subcellular location">
    <subcellularLocation>
        <location evidence="6">Cell inner membrane</location>
        <topology evidence="6">Single-pass membrane protein</topology>
    </subcellularLocation>
</comment>
<name>A0A2S5KNP8_9PROT</name>
<sequence>MLIDSIRRNSIGLGIFAVLTAGTIALTQTLTAPRIEANKLSAATKALDEMVPAAKHDSPFFKHVITLPAGTLGNEHAAEVLQSVLQGQVNAVFLPVVTHKGYSGDIRIIVGVWSNGDLAGVRVVEHKETPGLGDKIETRKSSWIENFTGKSLANTTGEQWHVRKDGGEFDQFTGATITPRAVVGAIHDALEYFQANKGQLLTLAGAPK</sequence>
<evidence type="ECO:0000256" key="2">
    <source>
        <dbReference type="ARBA" id="ARBA00022553"/>
    </source>
</evidence>
<dbReference type="GO" id="GO:0022900">
    <property type="term" value="P:electron transport chain"/>
    <property type="evidence" value="ECO:0007669"/>
    <property type="project" value="UniProtKB-UniRule"/>
</dbReference>
<protein>
    <recommendedName>
        <fullName evidence="6">Ion-translocating oxidoreductase complex subunit G</fullName>
        <ecNumber evidence="6">7.-.-.-</ecNumber>
    </recommendedName>
    <alternativeName>
        <fullName evidence="6">Rnf electron transport complex subunit G</fullName>
    </alternativeName>
</protein>
<dbReference type="Proteomes" id="UP000238196">
    <property type="component" value="Unassembled WGS sequence"/>
</dbReference>
<comment type="similarity">
    <text evidence="6">Belongs to the RnfG family.</text>
</comment>
<keyword evidence="3 6" id="KW-0285">Flavoprotein</keyword>
<keyword evidence="5 6" id="KW-0249">Electron transport</keyword>
<organism evidence="8 9">
    <name type="scientific">Proteobacteria bacterium 228</name>
    <dbReference type="NCBI Taxonomy" id="2083153"/>
    <lineage>
        <taxon>Bacteria</taxon>
        <taxon>Pseudomonadati</taxon>
        <taxon>Pseudomonadota</taxon>
    </lineage>
</organism>
<dbReference type="PIRSF" id="PIRSF006091">
    <property type="entry name" value="E_trnsport_RnfG"/>
    <property type="match status" value="1"/>
</dbReference>
<reference evidence="8 9" key="1">
    <citation type="submission" date="2018-02" db="EMBL/GenBank/DDBJ databases">
        <title>novel marine gammaproteobacteria from coastal saline agro ecosystem.</title>
        <authorList>
            <person name="Krishnan R."/>
            <person name="Ramesh Kumar N."/>
        </authorList>
    </citation>
    <scope>NUCLEOTIDE SEQUENCE [LARGE SCALE GENOMIC DNA]</scope>
    <source>
        <strain evidence="8 9">228</strain>
    </source>
</reference>
<dbReference type="NCBIfam" id="TIGR01947">
    <property type="entry name" value="rnfG"/>
    <property type="match status" value="1"/>
</dbReference>
<dbReference type="PANTHER" id="PTHR36118">
    <property type="entry name" value="ION-TRANSLOCATING OXIDOREDUCTASE COMPLEX SUBUNIT G"/>
    <property type="match status" value="1"/>
</dbReference>
<keyword evidence="6" id="KW-0812">Transmembrane</keyword>
<keyword evidence="1 6" id="KW-0813">Transport</keyword>
<dbReference type="OrthoDB" id="9784165at2"/>